<feature type="transmembrane region" description="Helical" evidence="1">
    <location>
        <begin position="327"/>
        <end position="347"/>
    </location>
</feature>
<keyword evidence="3" id="KW-1185">Reference proteome</keyword>
<sequence>MQRPPRQIFWPSNERNHGFVFGWKVNDSIVVAGLAPFENESVALSAFSNLTEHGLESLGSCSCDATKKHISFSCLKCVTWTNGVSLETDQVHIVNYHRPKTLSMRFYSLLPIELGVTLVTSTAHRQLIQTRVDLQANHSVCHPVSCTGIDNEVISKMNTAHGTMLRLTSGSRRTLIYDTRTIANAAQRQAIRSVVKIFKPFIGLLTGFPSIWTFAGWIALYLSTVSQFLVRVRHMKFLVEQYEVLTNRSYRNDMRGSAKYIRFQNHVWLIMNDIIMGIAATAFLYENRVFLATVLYRVYMETTVIGLNRILTWLDNWPAGLKLNTELSHFLFLLFTGLAKAWEYVLIRVEPRIESLIILVSVFGPFGLTMLLSVISDLLTITTFHLIVSYHIMCVIHRVMLTTANSLWNLFRSKRYNTLRRRLESSHYDLDQLLLGSMFFTLVTFLFPTSLVYYALFASSRLLILSVSVSIQALTSAMNHFPLFALTLRLKDPARLPGGIVLLSRSEDLPVVDVINVPISLSRLFSEHLEAQATLLQRHRPMRLLYLLTSGKSLTSLP</sequence>
<accession>A0A0H2RXL6</accession>
<dbReference type="PANTHER" id="PTHR21329">
    <property type="entry name" value="PHOSPHATIDYLINOSITOL N-ACETYLGLUCOSAMINYLTRANSFERASE SUBUNIT Q-RELATED"/>
    <property type="match status" value="1"/>
</dbReference>
<keyword evidence="1" id="KW-0472">Membrane</keyword>
<dbReference type="Pfam" id="PF05024">
    <property type="entry name" value="Gpi1"/>
    <property type="match status" value="1"/>
</dbReference>
<name>A0A0H2RXL6_9AGAM</name>
<keyword evidence="1" id="KW-1133">Transmembrane helix</keyword>
<organism evidence="2 3">
    <name type="scientific">Schizopora paradoxa</name>
    <dbReference type="NCBI Taxonomy" id="27342"/>
    <lineage>
        <taxon>Eukaryota</taxon>
        <taxon>Fungi</taxon>
        <taxon>Dikarya</taxon>
        <taxon>Basidiomycota</taxon>
        <taxon>Agaricomycotina</taxon>
        <taxon>Agaricomycetes</taxon>
        <taxon>Hymenochaetales</taxon>
        <taxon>Schizoporaceae</taxon>
        <taxon>Schizopora</taxon>
    </lineage>
</organism>
<feature type="transmembrane region" description="Helical" evidence="1">
    <location>
        <begin position="387"/>
        <end position="411"/>
    </location>
</feature>
<feature type="transmembrane region" description="Helical" evidence="1">
    <location>
        <begin position="267"/>
        <end position="285"/>
    </location>
</feature>
<gene>
    <name evidence="2" type="ORF">SCHPADRAFT_920796</name>
</gene>
<dbReference type="GO" id="GO:0005783">
    <property type="term" value="C:endoplasmic reticulum"/>
    <property type="evidence" value="ECO:0007669"/>
    <property type="project" value="TreeGrafter"/>
</dbReference>
<evidence type="ECO:0000256" key="1">
    <source>
        <dbReference type="SAM" id="Phobius"/>
    </source>
</evidence>
<feature type="transmembrane region" description="Helical" evidence="1">
    <location>
        <begin position="201"/>
        <end position="223"/>
    </location>
</feature>
<dbReference type="GO" id="GO:0006506">
    <property type="term" value="P:GPI anchor biosynthetic process"/>
    <property type="evidence" value="ECO:0007669"/>
    <property type="project" value="InterPro"/>
</dbReference>
<protein>
    <submittedName>
        <fullName evidence="2">Gpi1-domain-containing protein</fullName>
    </submittedName>
</protein>
<dbReference type="OrthoDB" id="70250at2759"/>
<dbReference type="STRING" id="27342.A0A0H2RXL6"/>
<keyword evidence="1" id="KW-0812">Transmembrane</keyword>
<dbReference type="FunCoup" id="A0A0H2RXL6">
    <property type="interactions" value="188"/>
</dbReference>
<reference evidence="2 3" key="1">
    <citation type="submission" date="2015-04" db="EMBL/GenBank/DDBJ databases">
        <title>Complete genome sequence of Schizopora paradoxa KUC8140, a cosmopolitan wood degrader in East Asia.</title>
        <authorList>
            <consortium name="DOE Joint Genome Institute"/>
            <person name="Min B."/>
            <person name="Park H."/>
            <person name="Jang Y."/>
            <person name="Kim J.-J."/>
            <person name="Kim K.H."/>
            <person name="Pangilinan J."/>
            <person name="Lipzen A."/>
            <person name="Riley R."/>
            <person name="Grigoriev I.V."/>
            <person name="Spatafora J.W."/>
            <person name="Choi I.-G."/>
        </authorList>
    </citation>
    <scope>NUCLEOTIDE SEQUENCE [LARGE SCALE GENOMIC DNA]</scope>
    <source>
        <strain evidence="2 3">KUC8140</strain>
    </source>
</reference>
<dbReference type="PANTHER" id="PTHR21329:SF3">
    <property type="entry name" value="PHOSPHATIDYLINOSITOL N-ACETYLGLUCOSAMINYLTRANSFERASE SUBUNIT Q"/>
    <property type="match status" value="1"/>
</dbReference>
<dbReference type="InterPro" id="IPR007720">
    <property type="entry name" value="PigQ/GPI1"/>
</dbReference>
<dbReference type="EMBL" id="KQ085947">
    <property type="protein sequence ID" value="KLO14228.1"/>
    <property type="molecule type" value="Genomic_DNA"/>
</dbReference>
<feature type="transmembrane region" description="Helical" evidence="1">
    <location>
        <begin position="432"/>
        <end position="456"/>
    </location>
</feature>
<dbReference type="Proteomes" id="UP000053477">
    <property type="component" value="Unassembled WGS sequence"/>
</dbReference>
<evidence type="ECO:0000313" key="3">
    <source>
        <dbReference type="Proteomes" id="UP000053477"/>
    </source>
</evidence>
<dbReference type="InParanoid" id="A0A0H2RXL6"/>
<feature type="transmembrane region" description="Helical" evidence="1">
    <location>
        <begin position="356"/>
        <end position="375"/>
    </location>
</feature>
<proteinExistence type="predicted"/>
<dbReference type="AlphaFoldDB" id="A0A0H2RXL6"/>
<evidence type="ECO:0000313" key="2">
    <source>
        <dbReference type="EMBL" id="KLO14228.1"/>
    </source>
</evidence>
<dbReference type="GO" id="GO:0016020">
    <property type="term" value="C:membrane"/>
    <property type="evidence" value="ECO:0007669"/>
    <property type="project" value="InterPro"/>
</dbReference>